<dbReference type="InterPro" id="IPR009057">
    <property type="entry name" value="Homeodomain-like_sf"/>
</dbReference>
<dbReference type="Pfam" id="PF13412">
    <property type="entry name" value="HTH_24"/>
    <property type="match status" value="1"/>
</dbReference>
<comment type="caution">
    <text evidence="6">The sequence shown here is derived from an EMBL/GenBank/DDBJ whole genome shotgun (WGS) entry which is preliminary data.</text>
</comment>
<protein>
    <submittedName>
        <fullName evidence="6">Helix-turn-helix domain-containing protein</fullName>
    </submittedName>
</protein>
<dbReference type="Gene3D" id="1.10.10.60">
    <property type="entry name" value="Homeodomain-like"/>
    <property type="match status" value="1"/>
</dbReference>
<dbReference type="InterPro" id="IPR007324">
    <property type="entry name" value="Sugar-bd_dom_put"/>
</dbReference>
<organism evidence="6 7">
    <name type="scientific">Anaerobutyricum soehngenii</name>
    <dbReference type="NCBI Taxonomy" id="105843"/>
    <lineage>
        <taxon>Bacteria</taxon>
        <taxon>Bacillati</taxon>
        <taxon>Bacillota</taxon>
        <taxon>Clostridia</taxon>
        <taxon>Lachnospirales</taxon>
        <taxon>Lachnospiraceae</taxon>
        <taxon>Anaerobutyricum</taxon>
    </lineage>
</organism>
<dbReference type="SUPFAM" id="SSF100950">
    <property type="entry name" value="NagB/RpiA/CoA transferase-like"/>
    <property type="match status" value="1"/>
</dbReference>
<comment type="similarity">
    <text evidence="1">Belongs to the SorC transcriptional regulatory family.</text>
</comment>
<accession>A0ABS3ZGK8</accession>
<dbReference type="RefSeq" id="WP_209293123.1">
    <property type="nucleotide sequence ID" value="NZ_JAFIQO010000107.1"/>
</dbReference>
<keyword evidence="4" id="KW-0804">Transcription</keyword>
<evidence type="ECO:0000256" key="1">
    <source>
        <dbReference type="ARBA" id="ARBA00010466"/>
    </source>
</evidence>
<keyword evidence="7" id="KW-1185">Reference proteome</keyword>
<evidence type="ECO:0000313" key="6">
    <source>
        <dbReference type="EMBL" id="MBP0056448.1"/>
    </source>
</evidence>
<dbReference type="SUPFAM" id="SSF46689">
    <property type="entry name" value="Homeodomain-like"/>
    <property type="match status" value="1"/>
</dbReference>
<dbReference type="Proteomes" id="UP001315001">
    <property type="component" value="Unassembled WGS sequence"/>
</dbReference>
<dbReference type="InterPro" id="IPR051054">
    <property type="entry name" value="SorC_transcr_regulators"/>
</dbReference>
<evidence type="ECO:0000256" key="4">
    <source>
        <dbReference type="ARBA" id="ARBA00023163"/>
    </source>
</evidence>
<dbReference type="PANTHER" id="PTHR34294:SF1">
    <property type="entry name" value="TRANSCRIPTIONAL REGULATOR LSRR"/>
    <property type="match status" value="1"/>
</dbReference>
<dbReference type="InterPro" id="IPR037171">
    <property type="entry name" value="NagB/RpiA_transferase-like"/>
</dbReference>
<proteinExistence type="inferred from homology"/>
<dbReference type="PANTHER" id="PTHR34294">
    <property type="entry name" value="TRANSCRIPTIONAL REGULATOR-RELATED"/>
    <property type="match status" value="1"/>
</dbReference>
<evidence type="ECO:0000313" key="7">
    <source>
        <dbReference type="Proteomes" id="UP001315001"/>
    </source>
</evidence>
<evidence type="ECO:0000259" key="5">
    <source>
        <dbReference type="Pfam" id="PF04198"/>
    </source>
</evidence>
<gene>
    <name evidence="6" type="ORF">JYQ75_03385</name>
</gene>
<dbReference type="Pfam" id="PF04198">
    <property type="entry name" value="Sugar-bind"/>
    <property type="match status" value="1"/>
</dbReference>
<name>A0ABS3ZGK8_9FIRM</name>
<dbReference type="Gene3D" id="3.40.50.1360">
    <property type="match status" value="1"/>
</dbReference>
<reference evidence="6 7" key="1">
    <citation type="submission" date="2021-02" db="EMBL/GenBank/DDBJ databases">
        <title>Lactate utilizing bacteria of the human gut.</title>
        <authorList>
            <person name="Sheridan P.O."/>
        </authorList>
    </citation>
    <scope>NUCLEOTIDE SEQUENCE [LARGE SCALE GENOMIC DNA]</scope>
    <source>
        <strain evidence="6 7">HTF-83D</strain>
    </source>
</reference>
<sequence>MKSEVYSQSTCIVSTAAYQYYIEGKKRSEIAESLGLSPSTLSRVLKRAKEEGIIEIKVTEPFLSCNIMEKEIREKYGLKTVIVVPIPSELRRDSLKIKKQVALEGARYVQRIIKDNDVLGMAWGGTMYYLIQYLNPCRKVDANIITLHGSIAGCNKNLEVESLVKRTSMAFGGRCEMITIPGLCSEEKYAQQQKYLEQRGFLELFKKVDISVSGIGSLYPEMDSLLVKTDYLHVDDKKLLKEKRVCSDLMLRFIDQDGEECKTSLKDRTASISLEEYKQIPQKIIVASGEQKALSIRSALKGNLVDVLIIDYYLAQKLLEFEDRNI</sequence>
<evidence type="ECO:0000256" key="3">
    <source>
        <dbReference type="ARBA" id="ARBA00023125"/>
    </source>
</evidence>
<feature type="domain" description="Sugar-binding" evidence="5">
    <location>
        <begin position="61"/>
        <end position="320"/>
    </location>
</feature>
<dbReference type="EMBL" id="JAFIQO010000107">
    <property type="protein sequence ID" value="MBP0056448.1"/>
    <property type="molecule type" value="Genomic_DNA"/>
</dbReference>
<keyword evidence="2" id="KW-0805">Transcription regulation</keyword>
<keyword evidence="3" id="KW-0238">DNA-binding</keyword>
<evidence type="ECO:0000256" key="2">
    <source>
        <dbReference type="ARBA" id="ARBA00023015"/>
    </source>
</evidence>